<dbReference type="InterPro" id="IPR013216">
    <property type="entry name" value="Methyltransf_11"/>
</dbReference>
<evidence type="ECO:0000313" key="3">
    <source>
        <dbReference type="EMBL" id="MCA9757511.1"/>
    </source>
</evidence>
<reference evidence="3" key="1">
    <citation type="submission" date="2020-04" db="EMBL/GenBank/DDBJ databases">
        <authorList>
            <person name="Zhang T."/>
        </authorList>
    </citation>
    <scope>NUCLEOTIDE SEQUENCE</scope>
    <source>
        <strain evidence="3">HKST-UBA02</strain>
    </source>
</reference>
<keyword evidence="3" id="KW-0489">Methyltransferase</keyword>
<feature type="domain" description="Methyltransferase type 11" evidence="2">
    <location>
        <begin position="77"/>
        <end position="171"/>
    </location>
</feature>
<dbReference type="AlphaFoldDB" id="A0A956NEN3"/>
<feature type="compositionally biased region" description="Basic and acidic residues" evidence="1">
    <location>
        <begin position="1"/>
        <end position="10"/>
    </location>
</feature>
<accession>A0A956NEN3</accession>
<dbReference type="PANTHER" id="PTHR43591">
    <property type="entry name" value="METHYLTRANSFERASE"/>
    <property type="match status" value="1"/>
</dbReference>
<dbReference type="PANTHER" id="PTHR43591:SF24">
    <property type="entry name" value="2-METHOXY-6-POLYPRENYL-1,4-BENZOQUINOL METHYLASE, MITOCHONDRIAL"/>
    <property type="match status" value="1"/>
</dbReference>
<evidence type="ECO:0000256" key="1">
    <source>
        <dbReference type="SAM" id="MobiDB-lite"/>
    </source>
</evidence>
<evidence type="ECO:0000259" key="2">
    <source>
        <dbReference type="Pfam" id="PF08241"/>
    </source>
</evidence>
<dbReference type="CDD" id="cd02440">
    <property type="entry name" value="AdoMet_MTases"/>
    <property type="match status" value="1"/>
</dbReference>
<sequence length="273" mass="31262">MEPTSPKESRQSTATPQGVLPEHVQENRRYWDGMADEWVAPGERHWRQEAPTWGIWSIPEFELQMLPEDMSDQDAIELGCGTGYVSNWMARRGAKCVGIDNSEKQLDTARRLAEEHDTELTLLHGNAETVPYPDASFDFAISEYGAAIWCDPYAWIPEAHRLLRPGGQLVFLASSAWATACSPLDGSEVGFQLVRSYFTTHRTDWREVEIDPGGVEFQLPASRWFRLFRDTGFEVLDFIEIQAPEDQVESKFHVPADWAKKYPSEVVWKLRKR</sequence>
<keyword evidence="3" id="KW-0808">Transferase</keyword>
<dbReference type="EMBL" id="JAGQHS010000102">
    <property type="protein sequence ID" value="MCA9757511.1"/>
    <property type="molecule type" value="Genomic_DNA"/>
</dbReference>
<dbReference type="Gene3D" id="3.40.50.150">
    <property type="entry name" value="Vaccinia Virus protein VP39"/>
    <property type="match status" value="1"/>
</dbReference>
<evidence type="ECO:0000313" key="4">
    <source>
        <dbReference type="Proteomes" id="UP000739538"/>
    </source>
</evidence>
<gene>
    <name evidence="3" type="ORF">KDA27_17030</name>
</gene>
<proteinExistence type="predicted"/>
<dbReference type="SUPFAM" id="SSF53335">
    <property type="entry name" value="S-adenosyl-L-methionine-dependent methyltransferases"/>
    <property type="match status" value="1"/>
</dbReference>
<comment type="caution">
    <text evidence="3">The sequence shown here is derived from an EMBL/GenBank/DDBJ whole genome shotgun (WGS) entry which is preliminary data.</text>
</comment>
<feature type="region of interest" description="Disordered" evidence="1">
    <location>
        <begin position="1"/>
        <end position="20"/>
    </location>
</feature>
<dbReference type="GO" id="GO:0008757">
    <property type="term" value="F:S-adenosylmethionine-dependent methyltransferase activity"/>
    <property type="evidence" value="ECO:0007669"/>
    <property type="project" value="InterPro"/>
</dbReference>
<dbReference type="InterPro" id="IPR029063">
    <property type="entry name" value="SAM-dependent_MTases_sf"/>
</dbReference>
<dbReference type="GO" id="GO:0032259">
    <property type="term" value="P:methylation"/>
    <property type="evidence" value="ECO:0007669"/>
    <property type="project" value="UniProtKB-KW"/>
</dbReference>
<protein>
    <submittedName>
        <fullName evidence="3">Class I SAM-dependent methyltransferase</fullName>
    </submittedName>
</protein>
<organism evidence="3 4">
    <name type="scientific">Eiseniibacteriota bacterium</name>
    <dbReference type="NCBI Taxonomy" id="2212470"/>
    <lineage>
        <taxon>Bacteria</taxon>
        <taxon>Candidatus Eiseniibacteriota</taxon>
    </lineage>
</organism>
<reference evidence="3" key="2">
    <citation type="journal article" date="2021" name="Microbiome">
        <title>Successional dynamics and alternative stable states in a saline activated sludge microbial community over 9 years.</title>
        <authorList>
            <person name="Wang Y."/>
            <person name="Ye J."/>
            <person name="Ju F."/>
            <person name="Liu L."/>
            <person name="Boyd J.A."/>
            <person name="Deng Y."/>
            <person name="Parks D.H."/>
            <person name="Jiang X."/>
            <person name="Yin X."/>
            <person name="Woodcroft B.J."/>
            <person name="Tyson G.W."/>
            <person name="Hugenholtz P."/>
            <person name="Polz M.F."/>
            <person name="Zhang T."/>
        </authorList>
    </citation>
    <scope>NUCLEOTIDE SEQUENCE</scope>
    <source>
        <strain evidence="3">HKST-UBA02</strain>
    </source>
</reference>
<dbReference type="Proteomes" id="UP000739538">
    <property type="component" value="Unassembled WGS sequence"/>
</dbReference>
<name>A0A956NEN3_UNCEI</name>
<dbReference type="Pfam" id="PF08241">
    <property type="entry name" value="Methyltransf_11"/>
    <property type="match status" value="1"/>
</dbReference>